<dbReference type="EMBL" id="JMCB01000006">
    <property type="protein sequence ID" value="KFE68627.1"/>
    <property type="molecule type" value="Genomic_DNA"/>
</dbReference>
<dbReference type="AlphaFoldDB" id="A0A085WLR4"/>
<evidence type="ECO:0000313" key="2">
    <source>
        <dbReference type="Proteomes" id="UP000028725"/>
    </source>
</evidence>
<comment type="caution">
    <text evidence="1">The sequence shown here is derived from an EMBL/GenBank/DDBJ whole genome shotgun (WGS) entry which is preliminary data.</text>
</comment>
<name>A0A085WLR4_9BACT</name>
<accession>A0A085WLR4</accession>
<dbReference type="Proteomes" id="UP000028725">
    <property type="component" value="Unassembled WGS sequence"/>
</dbReference>
<dbReference type="RefSeq" id="WP_240486758.1">
    <property type="nucleotide sequence ID" value="NZ_JMCB01000006.1"/>
</dbReference>
<sequence length="369" mass="41566">MSLILEKATALCYRLYDIADEIDLEKARRVLAQDARRLKLSRENSQFIQLPNPPVAYELGRRVLALRGGPVTVDATARLFDHGAVSIILAVPIPEGTTFPQLTGLADEFYDSQAVEALTGELLEGVRKTIAPAVRERSVWDQNESYTVLFVERIRGNPSADEIFAGAELARLLLGEVDSKPLSRGESEAIAQYRFSYSAEDLVVIDWNSAFVYEPSGSRDIPDLLEIANAQLLEFRFYDEVLDGHIARIHDEVQARKHGLLSLFRSPYRDLVRDALSTLVDLNEFIERVENSLKIIGDFYLAKVYEASVRRLRIPAWQASVTRKHHLLEQTYGLLKGEVDTARSLTLETTIVALIVLEIALAFLRVFEH</sequence>
<proteinExistence type="predicted"/>
<dbReference type="PATRIC" id="fig|394096.3.peg.3904"/>
<reference evidence="1 2" key="1">
    <citation type="submission" date="2014-04" db="EMBL/GenBank/DDBJ databases">
        <title>Genome assembly of Hyalangium minutum DSM 14724.</title>
        <authorList>
            <person name="Sharma G."/>
            <person name="Subramanian S."/>
        </authorList>
    </citation>
    <scope>NUCLEOTIDE SEQUENCE [LARGE SCALE GENOMIC DNA]</scope>
    <source>
        <strain evidence="1 2">DSM 14724</strain>
    </source>
</reference>
<evidence type="ECO:0008006" key="3">
    <source>
        <dbReference type="Google" id="ProtNLM"/>
    </source>
</evidence>
<dbReference type="STRING" id="394096.DB31_7864"/>
<gene>
    <name evidence="1" type="ORF">DB31_7864</name>
</gene>
<evidence type="ECO:0000313" key="1">
    <source>
        <dbReference type="EMBL" id="KFE68627.1"/>
    </source>
</evidence>
<protein>
    <recommendedName>
        <fullName evidence="3">DUF155 domain-containing protein</fullName>
    </recommendedName>
</protein>
<organism evidence="1 2">
    <name type="scientific">Hyalangium minutum</name>
    <dbReference type="NCBI Taxonomy" id="394096"/>
    <lineage>
        <taxon>Bacteria</taxon>
        <taxon>Pseudomonadati</taxon>
        <taxon>Myxococcota</taxon>
        <taxon>Myxococcia</taxon>
        <taxon>Myxococcales</taxon>
        <taxon>Cystobacterineae</taxon>
        <taxon>Archangiaceae</taxon>
        <taxon>Hyalangium</taxon>
    </lineage>
</organism>
<keyword evidence="2" id="KW-1185">Reference proteome</keyword>